<feature type="coiled-coil region" evidence="16">
    <location>
        <begin position="418"/>
        <end position="452"/>
    </location>
</feature>
<dbReference type="GO" id="GO:0042073">
    <property type="term" value="P:intraciliary transport"/>
    <property type="evidence" value="ECO:0007669"/>
    <property type="project" value="InterPro"/>
</dbReference>
<protein>
    <recommendedName>
        <fullName evidence="14">Intraflagellar transport protein 81 homolog</fullName>
    </recommendedName>
    <alternativeName>
        <fullName evidence="15">Carnitine deficiency-associated protein expressed in ventricle 1</fullName>
    </alternativeName>
</protein>
<reference evidence="20" key="1">
    <citation type="journal article" date="2015" name="Nat. Genet.">
        <title>The genome and transcriptome of the zoonotic hookworm Ancylostoma ceylanicum identify infection-specific gene families.</title>
        <authorList>
            <person name="Schwarz E.M."/>
            <person name="Hu Y."/>
            <person name="Antoshechkin I."/>
            <person name="Miller M.M."/>
            <person name="Sternberg P.W."/>
            <person name="Aroian R.V."/>
        </authorList>
    </citation>
    <scope>NUCLEOTIDE SEQUENCE</scope>
    <source>
        <strain evidence="20">HY135</strain>
    </source>
</reference>
<evidence type="ECO:0000256" key="4">
    <source>
        <dbReference type="ARBA" id="ARBA00022782"/>
    </source>
</evidence>
<gene>
    <name evidence="19" type="primary">Acey_s0179.g700</name>
    <name evidence="19" type="synonym">Acey-ift-81</name>
    <name evidence="19" type="ORF">Y032_0179g700</name>
</gene>
<evidence type="ECO:0000256" key="2">
    <source>
        <dbReference type="ARBA" id="ARBA00022490"/>
    </source>
</evidence>
<evidence type="ECO:0000256" key="11">
    <source>
        <dbReference type="ARBA" id="ARBA00023273"/>
    </source>
</evidence>
<evidence type="ECO:0000256" key="12">
    <source>
        <dbReference type="ARBA" id="ARBA00043983"/>
    </source>
</evidence>
<evidence type="ECO:0000256" key="9">
    <source>
        <dbReference type="ARBA" id="ARBA00023069"/>
    </source>
</evidence>
<keyword evidence="2" id="KW-0963">Cytoplasm</keyword>
<dbReference type="GO" id="GO:0007283">
    <property type="term" value="P:spermatogenesis"/>
    <property type="evidence" value="ECO:0007669"/>
    <property type="project" value="UniProtKB-KW"/>
</dbReference>
<evidence type="ECO:0000256" key="16">
    <source>
        <dbReference type="SAM" id="Coils"/>
    </source>
</evidence>
<dbReference type="STRING" id="53326.A0A016STG1"/>
<evidence type="ECO:0000256" key="14">
    <source>
        <dbReference type="ARBA" id="ARBA00073058"/>
    </source>
</evidence>
<evidence type="ECO:0000256" key="7">
    <source>
        <dbReference type="ARBA" id="ARBA00022990"/>
    </source>
</evidence>
<dbReference type="GO" id="GO:0030992">
    <property type="term" value="C:intraciliary transport particle B"/>
    <property type="evidence" value="ECO:0007669"/>
    <property type="project" value="InterPro"/>
</dbReference>
<keyword evidence="6" id="KW-0744">Spermatogenesis</keyword>
<evidence type="ECO:0000256" key="17">
    <source>
        <dbReference type="SAM" id="MobiDB-lite"/>
    </source>
</evidence>
<keyword evidence="7" id="KW-0007">Acetylation</keyword>
<dbReference type="PANTHER" id="PTHR15614:SF2">
    <property type="entry name" value="INTRAFLAGELLAR TRANSPORT PROTEIN 81 HOMOLOG"/>
    <property type="match status" value="1"/>
</dbReference>
<keyword evidence="4" id="KW-0221">Differentiation</keyword>
<dbReference type="GO" id="GO:0015631">
    <property type="term" value="F:tubulin binding"/>
    <property type="evidence" value="ECO:0007669"/>
    <property type="project" value="InterPro"/>
</dbReference>
<dbReference type="GO" id="GO:0036064">
    <property type="term" value="C:ciliary basal body"/>
    <property type="evidence" value="ECO:0007669"/>
    <property type="project" value="TreeGrafter"/>
</dbReference>
<accession>A0A016STG1</accession>
<dbReference type="GO" id="GO:0060271">
    <property type="term" value="P:cilium assembly"/>
    <property type="evidence" value="ECO:0007669"/>
    <property type="project" value="InterPro"/>
</dbReference>
<evidence type="ECO:0000256" key="13">
    <source>
        <dbReference type="ARBA" id="ARBA00055755"/>
    </source>
</evidence>
<dbReference type="Pfam" id="PF18383">
    <property type="entry name" value="IFT81_CH"/>
    <property type="match status" value="1"/>
</dbReference>
<comment type="subcellular location">
    <subcellularLocation>
        <location evidence="1">Cytoplasm</location>
        <location evidence="1">Cytoskeleton</location>
        <location evidence="1">Cilium basal body</location>
    </subcellularLocation>
</comment>
<evidence type="ECO:0000313" key="20">
    <source>
        <dbReference type="Proteomes" id="UP000024635"/>
    </source>
</evidence>
<keyword evidence="3" id="KW-0597">Phosphoprotein</keyword>
<evidence type="ECO:0000256" key="1">
    <source>
        <dbReference type="ARBA" id="ARBA00004120"/>
    </source>
</evidence>
<organism evidence="19 20">
    <name type="scientific">Ancylostoma ceylanicum</name>
    <dbReference type="NCBI Taxonomy" id="53326"/>
    <lineage>
        <taxon>Eukaryota</taxon>
        <taxon>Metazoa</taxon>
        <taxon>Ecdysozoa</taxon>
        <taxon>Nematoda</taxon>
        <taxon>Chromadorea</taxon>
        <taxon>Rhabditida</taxon>
        <taxon>Rhabditina</taxon>
        <taxon>Rhabditomorpha</taxon>
        <taxon>Strongyloidea</taxon>
        <taxon>Ancylostomatidae</taxon>
        <taxon>Ancylostomatinae</taxon>
        <taxon>Ancylostoma</taxon>
    </lineage>
</organism>
<dbReference type="EMBL" id="JARK01001515">
    <property type="protein sequence ID" value="EYB93696.1"/>
    <property type="molecule type" value="Genomic_DNA"/>
</dbReference>
<keyword evidence="10" id="KW-0206">Cytoskeleton</keyword>
<keyword evidence="8 16" id="KW-0175">Coiled coil</keyword>
<dbReference type="OrthoDB" id="276029at2759"/>
<dbReference type="InterPro" id="IPR043016">
    <property type="entry name" value="IFT81_N_sf"/>
</dbReference>
<feature type="region of interest" description="Disordered" evidence="17">
    <location>
        <begin position="544"/>
        <end position="594"/>
    </location>
</feature>
<dbReference type="AlphaFoldDB" id="A0A016STG1"/>
<proteinExistence type="inferred from homology"/>
<keyword evidence="9" id="KW-0969">Cilium</keyword>
<comment type="function">
    <text evidence="13">Component of the intraflagellar transport (IFT) complex B: together with IFT74, forms a tubulin-binding module that specifically mediates transport of tubulin within the cilium. Binds tubulin via its CH (calponin-homology)-like region. Required for ciliogenesis. Required for proper regulation of SHH signaling. Plays an important role during spermatogenesis by modulating the assembly and elongation of the sperm flagella.</text>
</comment>
<sequence>MSLDSLNFIIQNLNSPPFNCNTSLIAFDLWSPTTLLQQLSDVISWITQTDNVDVTKETPDETALRLLYYLKILKFNPPTDIDDLEEWRSGLVEGAKRSVYPVLFYIFSNVEILKQRAYLAKYLVKVEIPSDVHDMDTAQMQNDLAQLMEKFKDTHARVLDVQQDSMLIDDIKSDIKSMVSEKEVLSRKIEKALKKIENLPNLDRQVAAATELRVQRNRLSELDLQRLEQRDGVIRTEKKIQRLREQLTELRVTSENLDPSNLIAQLEDEITTITYLLNEKLTAEREQKEKIVAELSNVSNMPAIDQSDIAKLQAELNAKTSEIMELEKERDKSEENTDENFSIFRHQASNVERRKEAAAQRVQEARQELARLQQQVEQKKLVLRNTTGAEVMSAHQFKLYVNRIRDKKVLYKNRKSQIEELITEREVLLRTIDLLTKKFEQLKEKIESFGGEVVEYSPATTVVRSKTAPSTTDTDELRNIITNLMQTIDRRRDQMGPLVKRHDDLQETFNAAAILLEEYSGFGRRCRRQRRPTVAAVAAVVDNSDRPSPLSSTPATDRRRCRRHWRPTVAPVVDNSDRPSPLSSTRRRRSRSTTVATIMATKHIIKNEESIFRSKQAEHESRSAKAESGCGVLEPLISSLEQREEDARTAVPKIEQEISEAESQLSQFDGDGFSDEKIKDQIAEEQQQAESLSQRYGNDVIDVNASRKQMQMWKSLVTMFEAKIAIANKESGLEDEHPIGD</sequence>
<feature type="domain" description="IFT81 calponin homology" evidence="18">
    <location>
        <begin position="4"/>
        <end position="127"/>
    </location>
</feature>
<evidence type="ECO:0000256" key="3">
    <source>
        <dbReference type="ARBA" id="ARBA00022553"/>
    </source>
</evidence>
<keyword evidence="11" id="KW-0966">Cell projection</keyword>
<evidence type="ECO:0000256" key="10">
    <source>
        <dbReference type="ARBA" id="ARBA00023212"/>
    </source>
</evidence>
<evidence type="ECO:0000256" key="8">
    <source>
        <dbReference type="ARBA" id="ARBA00023054"/>
    </source>
</evidence>
<evidence type="ECO:0000313" key="19">
    <source>
        <dbReference type="EMBL" id="EYB93696.1"/>
    </source>
</evidence>
<dbReference type="Proteomes" id="UP000024635">
    <property type="component" value="Unassembled WGS sequence"/>
</dbReference>
<keyword evidence="5" id="KW-0970">Cilium biogenesis/degradation</keyword>
<keyword evidence="20" id="KW-1185">Reference proteome</keyword>
<dbReference type="GO" id="GO:0030154">
    <property type="term" value="P:cell differentiation"/>
    <property type="evidence" value="ECO:0007669"/>
    <property type="project" value="UniProtKB-KW"/>
</dbReference>
<comment type="similarity">
    <text evidence="12">Belongs to the IFT81 family.</text>
</comment>
<dbReference type="InterPro" id="IPR029600">
    <property type="entry name" value="IFT81"/>
</dbReference>
<evidence type="ECO:0000256" key="6">
    <source>
        <dbReference type="ARBA" id="ARBA00022871"/>
    </source>
</evidence>
<evidence type="ECO:0000256" key="15">
    <source>
        <dbReference type="ARBA" id="ARBA00079903"/>
    </source>
</evidence>
<evidence type="ECO:0000259" key="18">
    <source>
        <dbReference type="Pfam" id="PF18383"/>
    </source>
</evidence>
<feature type="coiled-coil region" evidence="16">
    <location>
        <begin position="278"/>
        <end position="382"/>
    </location>
</feature>
<evidence type="ECO:0000256" key="5">
    <source>
        <dbReference type="ARBA" id="ARBA00022794"/>
    </source>
</evidence>
<comment type="caution">
    <text evidence="19">The sequence shown here is derived from an EMBL/GenBank/DDBJ whole genome shotgun (WGS) entry which is preliminary data.</text>
</comment>
<dbReference type="FunFam" id="1.10.418.70:FF:000001">
    <property type="entry name" value="Intraflagellar transport protein 81 homolog"/>
    <property type="match status" value="1"/>
</dbReference>
<dbReference type="PANTHER" id="PTHR15614">
    <property type="entry name" value="INTRAFLAGELLAR TRANSPORT PROTEIN 81 HOMOLOG"/>
    <property type="match status" value="1"/>
</dbReference>
<feature type="coiled-coil region" evidence="16">
    <location>
        <begin position="637"/>
        <end position="695"/>
    </location>
</feature>
<dbReference type="Gene3D" id="1.10.418.70">
    <property type="entry name" value="Intraflagellar transport protein 81, N-terminal domain"/>
    <property type="match status" value="1"/>
</dbReference>
<name>A0A016STG1_9BILA</name>
<dbReference type="InterPro" id="IPR041146">
    <property type="entry name" value="IFT81_CH"/>
</dbReference>